<dbReference type="Gene3D" id="6.10.280.130">
    <property type="match status" value="1"/>
</dbReference>
<dbReference type="GO" id="GO:0046872">
    <property type="term" value="F:metal ion binding"/>
    <property type="evidence" value="ECO:0007669"/>
    <property type="project" value="UniProtKB-KW"/>
</dbReference>
<keyword evidence="2 4" id="KW-0479">Metal-binding</keyword>
<dbReference type="Proteomes" id="UP001060919">
    <property type="component" value="Chromosome"/>
</dbReference>
<dbReference type="KEGG" id="aup:AsAng_0000070"/>
<dbReference type="PANTHER" id="PTHR33751">
    <property type="entry name" value="CBB3-TYPE CYTOCHROME C OXIDASE SUBUNIT FIXP"/>
    <property type="match status" value="1"/>
</dbReference>
<evidence type="ECO:0000256" key="4">
    <source>
        <dbReference type="PROSITE-ProRule" id="PRU00433"/>
    </source>
</evidence>
<dbReference type="Gene3D" id="1.10.760.10">
    <property type="entry name" value="Cytochrome c-like domain"/>
    <property type="match status" value="1"/>
</dbReference>
<dbReference type="InterPro" id="IPR038414">
    <property type="entry name" value="CcoP_N_sf"/>
</dbReference>
<gene>
    <name evidence="7" type="ORF">AsAng_0000070</name>
</gene>
<keyword evidence="5" id="KW-0472">Membrane</keyword>
<dbReference type="Pfam" id="PF13442">
    <property type="entry name" value="Cytochrome_CBB3"/>
    <property type="match status" value="1"/>
</dbReference>
<dbReference type="AlphaFoldDB" id="A0A915VMD9"/>
<evidence type="ECO:0000256" key="5">
    <source>
        <dbReference type="SAM" id="Phobius"/>
    </source>
</evidence>
<evidence type="ECO:0000256" key="2">
    <source>
        <dbReference type="ARBA" id="ARBA00022723"/>
    </source>
</evidence>
<keyword evidence="3 4" id="KW-0408">Iron</keyword>
<dbReference type="RefSeq" id="WP_264790715.1">
    <property type="nucleotide sequence ID" value="NZ_AP026867.1"/>
</dbReference>
<keyword evidence="5" id="KW-0812">Transmembrane</keyword>
<dbReference type="GO" id="GO:0020037">
    <property type="term" value="F:heme binding"/>
    <property type="evidence" value="ECO:0007669"/>
    <property type="project" value="InterPro"/>
</dbReference>
<proteinExistence type="predicted"/>
<dbReference type="PROSITE" id="PS51007">
    <property type="entry name" value="CYTC"/>
    <property type="match status" value="1"/>
</dbReference>
<evidence type="ECO:0000313" key="8">
    <source>
        <dbReference type="Proteomes" id="UP001060919"/>
    </source>
</evidence>
<keyword evidence="1 4" id="KW-0349">Heme</keyword>
<feature type="domain" description="Cytochrome c" evidence="6">
    <location>
        <begin position="106"/>
        <end position="185"/>
    </location>
</feature>
<dbReference type="Pfam" id="PF14715">
    <property type="entry name" value="FixP_N"/>
    <property type="match status" value="1"/>
</dbReference>
<evidence type="ECO:0000313" key="7">
    <source>
        <dbReference type="EMBL" id="BDS09310.1"/>
    </source>
</evidence>
<evidence type="ECO:0000256" key="1">
    <source>
        <dbReference type="ARBA" id="ARBA00022617"/>
    </source>
</evidence>
<sequence length="202" mass="22318">MAKDFISNINNAVPVDEEEKILLEGEHDGIQELDNALPPWWTYFFAGCVLFGVGYILYYHTFAMGGLQTLEYEREVAIAKAHKEKLLATKYAKINENTVEALTAAEDLETGKTLFLKKCASCHAKDGGGGVGPNLTDENWLHGCDAKAIFKTITYGVPSKGMISWQNQLNPLQIQQITSHILTLKGKSTEKPKEAQGEPCNN</sequence>
<dbReference type="InterPro" id="IPR036909">
    <property type="entry name" value="Cyt_c-like_dom_sf"/>
</dbReference>
<evidence type="ECO:0000259" key="6">
    <source>
        <dbReference type="PROSITE" id="PS51007"/>
    </source>
</evidence>
<dbReference type="InterPro" id="IPR050597">
    <property type="entry name" value="Cytochrome_c_Oxidase_Subunit"/>
</dbReference>
<dbReference type="PANTHER" id="PTHR33751:SF1">
    <property type="entry name" value="CBB3-TYPE CYTOCHROME C OXIDASE SUBUNIT FIXP"/>
    <property type="match status" value="1"/>
</dbReference>
<dbReference type="InterPro" id="IPR032858">
    <property type="entry name" value="CcoP_N"/>
</dbReference>
<name>A0A915VMD9_9BACT</name>
<dbReference type="SUPFAM" id="SSF46626">
    <property type="entry name" value="Cytochrome c"/>
    <property type="match status" value="1"/>
</dbReference>
<keyword evidence="8" id="KW-1185">Reference proteome</keyword>
<reference evidence="7" key="1">
    <citation type="submission" date="2022-09" db="EMBL/GenBank/DDBJ databases">
        <title>Aureispira anguillicida sp. nov., isolated from Leptocephalus of Japanese eel Anguilla japonica.</title>
        <authorList>
            <person name="Yuasa K."/>
            <person name="Mekata T."/>
            <person name="Ikunari K."/>
        </authorList>
    </citation>
    <scope>NUCLEOTIDE SEQUENCE</scope>
    <source>
        <strain evidence="7">EL160426</strain>
    </source>
</reference>
<feature type="transmembrane region" description="Helical" evidence="5">
    <location>
        <begin position="40"/>
        <end position="58"/>
    </location>
</feature>
<dbReference type="GO" id="GO:0009055">
    <property type="term" value="F:electron transfer activity"/>
    <property type="evidence" value="ECO:0007669"/>
    <property type="project" value="InterPro"/>
</dbReference>
<organism evidence="7 8">
    <name type="scientific">Aureispira anguillae</name>
    <dbReference type="NCBI Taxonomy" id="2864201"/>
    <lineage>
        <taxon>Bacteria</taxon>
        <taxon>Pseudomonadati</taxon>
        <taxon>Bacteroidota</taxon>
        <taxon>Saprospiria</taxon>
        <taxon>Saprospirales</taxon>
        <taxon>Saprospiraceae</taxon>
        <taxon>Aureispira</taxon>
    </lineage>
</organism>
<dbReference type="EMBL" id="AP026867">
    <property type="protein sequence ID" value="BDS09310.1"/>
    <property type="molecule type" value="Genomic_DNA"/>
</dbReference>
<accession>A0A915VMD9</accession>
<evidence type="ECO:0000256" key="3">
    <source>
        <dbReference type="ARBA" id="ARBA00023004"/>
    </source>
</evidence>
<keyword evidence="5" id="KW-1133">Transmembrane helix</keyword>
<protein>
    <submittedName>
        <fullName evidence="7">C-type cytochrome</fullName>
    </submittedName>
</protein>
<dbReference type="InterPro" id="IPR009056">
    <property type="entry name" value="Cyt_c-like_dom"/>
</dbReference>